<reference evidence="12" key="1">
    <citation type="submission" date="2015-04" db="UniProtKB">
        <authorList>
            <consortium name="EnsemblPlants"/>
        </authorList>
    </citation>
    <scope>IDENTIFICATION</scope>
</reference>
<reference evidence="12" key="2">
    <citation type="submission" date="2018-05" db="EMBL/GenBank/DDBJ databases">
        <title>OpunRS2 (Oryza punctata Reference Sequence Version 2).</title>
        <authorList>
            <person name="Zhang J."/>
            <person name="Kudrna D."/>
            <person name="Lee S."/>
            <person name="Talag J."/>
            <person name="Welchert J."/>
            <person name="Wing R.A."/>
        </authorList>
    </citation>
    <scope>NUCLEOTIDE SEQUENCE [LARGE SCALE GENOMIC DNA]</scope>
</reference>
<dbReference type="InterPro" id="IPR033770">
    <property type="entry name" value="RRP44_S1"/>
</dbReference>
<feature type="domain" description="RNB" evidence="11">
    <location>
        <begin position="451"/>
        <end position="744"/>
    </location>
</feature>
<dbReference type="GO" id="GO:0004519">
    <property type="term" value="F:endonuclease activity"/>
    <property type="evidence" value="ECO:0007669"/>
    <property type="project" value="TreeGrafter"/>
</dbReference>
<evidence type="ECO:0000259" key="11">
    <source>
        <dbReference type="SMART" id="SM00955"/>
    </source>
</evidence>
<dbReference type="Pfam" id="PF00773">
    <property type="entry name" value="RNB"/>
    <property type="match status" value="1"/>
</dbReference>
<keyword evidence="4" id="KW-0378">Hydrolase</keyword>
<dbReference type="CDD" id="cd09862">
    <property type="entry name" value="PIN_Rrp44-like"/>
    <property type="match status" value="1"/>
</dbReference>
<evidence type="ECO:0000256" key="7">
    <source>
        <dbReference type="ARBA" id="ARBA00022842"/>
    </source>
</evidence>
<dbReference type="Gene3D" id="2.40.50.700">
    <property type="match status" value="1"/>
</dbReference>
<feature type="region of interest" description="Disordered" evidence="9">
    <location>
        <begin position="293"/>
        <end position="331"/>
    </location>
</feature>
<dbReference type="Proteomes" id="UP000026962">
    <property type="component" value="Chromosome 3"/>
</dbReference>
<sequence length="885" mass="98750">MLQSKTFVKKTKAGRVQKVVREHYLRDDISCGAASCSTCGAVEHPLSADATAILVVDTNVVLHQIDLLENPAIDDVVLLSVVLDEVRNKNLAVFNRIKALCSNKARRFFVFTNEHHRDTYVKEMVGESPNDRNDRAIRVATRWYQSHLGENVKVLLITNDRDNKRKAIEEGINAETVESYVRSLAQPGLLDLVVVSTSGDVTMEDVEDLRPSKKKHKPMSEITAGLRCGIYHQGKIRVNRYNPFEAYVGSESIGDEIVIHGRSNMNRAFDGDIVAVELLPQDQWHESKSFIADDDEDEEEDVHLAPNSADDAPRKANPTQSTAASSADSVSSRPVGRVVGIIKRNWNSYCGSLEPMPMPAGSGGVAHALFVSKDRRIPKIRIQTRQLGNLLDKRIIVAVDSWDVLSRYPSGHYVVLIENDINTRPFSTQVLACLPPLPWTLSPEDLANPNRQDIRHVRVFSVDPPGCRDIDDALHCTPLPNGNFEVGVHIADVTNFVHPGTPLDEEASQRGTSVYLVGQRIDMLPKPLTEDVCSLRADVERLAFSVIWEMTPHADIISTRYTKSVIKSCAAMSYVEAQARMDDSRLVDPLTVDLRNLNSLAKIMRHRRCERGALTLASAEVKFEIDSETHDPLDIGIYQIREANQMIEEFMLAANISVAEKILKHFPLCSLLRRHPSPTKEMLEPLLRTASSVGLNLDVSSSKALAESLDNAKNDDPYFNKLIRILATRCMTQICRLLAAALEIAKLPPLFQDGPQLTGVADNLNYRHRNAQMASRASVELHTLIYFRTRPMDTEARIVKIKANGFIVFVPKFGIEGPIYLTPKGDKGGDWIVDEVHQRVTKPGTNVSYAVLQTVMIHMEVVEPQPHRPKSPDQDPLTSYVDLDP</sequence>
<dbReference type="FunFam" id="2.40.50.700:FF:000004">
    <property type="entry name" value="Exosome complex exonuclease RRP44 homolog A"/>
    <property type="match status" value="1"/>
</dbReference>
<dbReference type="FunFam" id="2.40.50.690:FF:000006">
    <property type="entry name" value="Exosome complex exonuclease RRP44 homolog A"/>
    <property type="match status" value="1"/>
</dbReference>
<dbReference type="Gene3D" id="2.40.50.140">
    <property type="entry name" value="Nucleic acid-binding proteins"/>
    <property type="match status" value="1"/>
</dbReference>
<dbReference type="GO" id="GO:0016075">
    <property type="term" value="P:rRNA catabolic process"/>
    <property type="evidence" value="ECO:0007669"/>
    <property type="project" value="TreeGrafter"/>
</dbReference>
<name>A0A0E0K8A4_ORYPU</name>
<evidence type="ECO:0000256" key="8">
    <source>
        <dbReference type="ARBA" id="ARBA00022884"/>
    </source>
</evidence>
<dbReference type="SMART" id="SM00955">
    <property type="entry name" value="RNB"/>
    <property type="match status" value="1"/>
</dbReference>
<keyword evidence="6" id="KW-0269">Exonuclease</keyword>
<dbReference type="Gene3D" id="2.40.50.690">
    <property type="match status" value="1"/>
</dbReference>
<dbReference type="GO" id="GO:0000175">
    <property type="term" value="F:3'-5'-RNA exonuclease activity"/>
    <property type="evidence" value="ECO:0007669"/>
    <property type="project" value="TreeGrafter"/>
</dbReference>
<evidence type="ECO:0000256" key="2">
    <source>
        <dbReference type="ARBA" id="ARBA00005785"/>
    </source>
</evidence>
<evidence type="ECO:0000256" key="5">
    <source>
        <dbReference type="ARBA" id="ARBA00022835"/>
    </source>
</evidence>
<comment type="cofactor">
    <cofactor evidence="1">
        <name>Mg(2+)</name>
        <dbReference type="ChEBI" id="CHEBI:18420"/>
    </cofactor>
</comment>
<keyword evidence="7" id="KW-0460">Magnesium</keyword>
<dbReference type="SUPFAM" id="SSF50249">
    <property type="entry name" value="Nucleic acid-binding proteins"/>
    <property type="match status" value="3"/>
</dbReference>
<dbReference type="InterPro" id="IPR001900">
    <property type="entry name" value="RNase_II/R"/>
</dbReference>
<dbReference type="FunFam" id="3.40.50.1010:FF:000038">
    <property type="entry name" value="Exosome complex exonuclease RRP44"/>
    <property type="match status" value="1"/>
</dbReference>
<dbReference type="GO" id="GO:0000176">
    <property type="term" value="C:nuclear exosome (RNase complex)"/>
    <property type="evidence" value="ECO:0007669"/>
    <property type="project" value="TreeGrafter"/>
</dbReference>
<evidence type="ECO:0000256" key="3">
    <source>
        <dbReference type="ARBA" id="ARBA00022722"/>
    </source>
</evidence>
<dbReference type="Pfam" id="PF13638">
    <property type="entry name" value="PIN_4"/>
    <property type="match status" value="1"/>
</dbReference>
<keyword evidence="8" id="KW-0694">RNA-binding</keyword>
<feature type="region of interest" description="Disordered" evidence="9">
    <location>
        <begin position="863"/>
        <end position="885"/>
    </location>
</feature>
<dbReference type="Gene3D" id="3.40.50.1010">
    <property type="entry name" value="5'-nuclease"/>
    <property type="match status" value="1"/>
</dbReference>
<evidence type="ECO:0000313" key="12">
    <source>
        <dbReference type="EnsemblPlants" id="OPUNC03G02120.1"/>
    </source>
</evidence>
<dbReference type="GO" id="GO:0003723">
    <property type="term" value="F:RNA binding"/>
    <property type="evidence" value="ECO:0007669"/>
    <property type="project" value="UniProtKB-KW"/>
</dbReference>
<dbReference type="PANTHER" id="PTHR23355">
    <property type="entry name" value="RIBONUCLEASE"/>
    <property type="match status" value="1"/>
</dbReference>
<dbReference type="AlphaFoldDB" id="A0A0E0K8A4"/>
<dbReference type="GO" id="GO:0000177">
    <property type="term" value="C:cytoplasmic exosome (RNase complex)"/>
    <property type="evidence" value="ECO:0007669"/>
    <property type="project" value="TreeGrafter"/>
</dbReference>
<evidence type="ECO:0000256" key="1">
    <source>
        <dbReference type="ARBA" id="ARBA00001946"/>
    </source>
</evidence>
<feature type="domain" description="PIN" evidence="10">
    <location>
        <begin position="52"/>
        <end position="165"/>
    </location>
</feature>
<dbReference type="Pfam" id="PF17215">
    <property type="entry name" value="Rrp44_S1"/>
    <property type="match status" value="1"/>
</dbReference>
<dbReference type="SMART" id="SM00670">
    <property type="entry name" value="PINc"/>
    <property type="match status" value="1"/>
</dbReference>
<evidence type="ECO:0000256" key="4">
    <source>
        <dbReference type="ARBA" id="ARBA00022801"/>
    </source>
</evidence>
<dbReference type="FunFam" id="2.40.50.140:FF:000193">
    <property type="entry name" value="Exosome complex exonuclease RRP44 homolog A"/>
    <property type="match status" value="1"/>
</dbReference>
<dbReference type="Pfam" id="PF17849">
    <property type="entry name" value="OB_Dis3"/>
    <property type="match status" value="1"/>
</dbReference>
<evidence type="ECO:0000313" key="13">
    <source>
        <dbReference type="Proteomes" id="UP000026962"/>
    </source>
</evidence>
<dbReference type="InterPro" id="IPR050180">
    <property type="entry name" value="RNR_Ribonuclease"/>
</dbReference>
<comment type="similarity">
    <text evidence="2">Belongs to the RNR ribonuclease family.</text>
</comment>
<dbReference type="InterPro" id="IPR033771">
    <property type="entry name" value="Rrp44_CSD1"/>
</dbReference>
<evidence type="ECO:0000256" key="6">
    <source>
        <dbReference type="ARBA" id="ARBA00022839"/>
    </source>
</evidence>
<dbReference type="PANTHER" id="PTHR23355:SF35">
    <property type="entry name" value="EXOSOME COMPLEX EXONUCLEASE RRP44"/>
    <property type="match status" value="1"/>
</dbReference>
<dbReference type="InterPro" id="IPR041505">
    <property type="entry name" value="Dis3_CSD2"/>
</dbReference>
<keyword evidence="3" id="KW-0540">Nuclease</keyword>
<dbReference type="InterPro" id="IPR029060">
    <property type="entry name" value="PIN-like_dom_sf"/>
</dbReference>
<evidence type="ECO:0000259" key="10">
    <source>
        <dbReference type="SMART" id="SM00670"/>
    </source>
</evidence>
<dbReference type="Gramene" id="OPUNC03G02120.1">
    <property type="protein sequence ID" value="OPUNC03G02120.1"/>
    <property type="gene ID" value="OPUNC03G02120"/>
</dbReference>
<organism evidence="12">
    <name type="scientific">Oryza punctata</name>
    <name type="common">Red rice</name>
    <dbReference type="NCBI Taxonomy" id="4537"/>
    <lineage>
        <taxon>Eukaryota</taxon>
        <taxon>Viridiplantae</taxon>
        <taxon>Streptophyta</taxon>
        <taxon>Embryophyta</taxon>
        <taxon>Tracheophyta</taxon>
        <taxon>Spermatophyta</taxon>
        <taxon>Magnoliopsida</taxon>
        <taxon>Liliopsida</taxon>
        <taxon>Poales</taxon>
        <taxon>Poaceae</taxon>
        <taxon>BOP clade</taxon>
        <taxon>Oryzoideae</taxon>
        <taxon>Oryzeae</taxon>
        <taxon>Oryzinae</taxon>
        <taxon>Oryza</taxon>
    </lineage>
</organism>
<protein>
    <submittedName>
        <fullName evidence="12">Uncharacterized protein</fullName>
    </submittedName>
</protein>
<proteinExistence type="inferred from homology"/>
<dbReference type="EnsemblPlants" id="OPUNC03G02120.1">
    <property type="protein sequence ID" value="OPUNC03G02120.1"/>
    <property type="gene ID" value="OPUNC03G02120"/>
</dbReference>
<dbReference type="Pfam" id="PF17216">
    <property type="entry name" value="Rrp44_CSD1"/>
    <property type="match status" value="1"/>
</dbReference>
<dbReference type="InterPro" id="IPR002716">
    <property type="entry name" value="PIN_dom"/>
</dbReference>
<keyword evidence="5" id="KW-0271">Exosome</keyword>
<dbReference type="SUPFAM" id="SSF88723">
    <property type="entry name" value="PIN domain-like"/>
    <property type="match status" value="1"/>
</dbReference>
<feature type="compositionally biased region" description="Low complexity" evidence="9">
    <location>
        <begin position="321"/>
        <end position="331"/>
    </location>
</feature>
<accession>A0A0E0K8A4</accession>
<dbReference type="InterPro" id="IPR012340">
    <property type="entry name" value="NA-bd_OB-fold"/>
</dbReference>
<dbReference type="GO" id="GO:0071031">
    <property type="term" value="P:nuclear mRNA surveillance of mRNA 3'-end processing"/>
    <property type="evidence" value="ECO:0007669"/>
    <property type="project" value="TreeGrafter"/>
</dbReference>
<evidence type="ECO:0000256" key="9">
    <source>
        <dbReference type="SAM" id="MobiDB-lite"/>
    </source>
</evidence>
<keyword evidence="13" id="KW-1185">Reference proteome</keyword>